<evidence type="ECO:0000313" key="5">
    <source>
        <dbReference type="Proteomes" id="UP000023067"/>
    </source>
</evidence>
<comment type="caution">
    <text evidence="4">The sequence shown here is derived from an EMBL/GenBank/DDBJ whole genome shotgun (WGS) entry which is preliminary data.</text>
</comment>
<dbReference type="SMART" id="SM00422">
    <property type="entry name" value="HTH_MERR"/>
    <property type="match status" value="1"/>
</dbReference>
<dbReference type="AlphaFoldDB" id="Z9JQK5"/>
<accession>Z9JQK5</accession>
<reference evidence="4 5" key="1">
    <citation type="submission" date="2014-02" db="EMBL/GenBank/DDBJ databases">
        <title>Genome sequence of Brachybacterium phenoliresistens strain W13A50.</title>
        <authorList>
            <person name="Wang X."/>
        </authorList>
    </citation>
    <scope>NUCLEOTIDE SEQUENCE [LARGE SCALE GENOMIC DNA]</scope>
    <source>
        <strain evidence="4 5">W13A50</strain>
    </source>
</reference>
<dbReference type="InterPro" id="IPR009061">
    <property type="entry name" value="DNA-bd_dom_put_sf"/>
</dbReference>
<proteinExistence type="predicted"/>
<evidence type="ECO:0000256" key="2">
    <source>
        <dbReference type="SAM" id="MobiDB-lite"/>
    </source>
</evidence>
<feature type="region of interest" description="Disordered" evidence="2">
    <location>
        <begin position="203"/>
        <end position="234"/>
    </location>
</feature>
<dbReference type="InterPro" id="IPR047057">
    <property type="entry name" value="MerR_fam"/>
</dbReference>
<dbReference type="PANTHER" id="PTHR30204:SF98">
    <property type="entry name" value="HTH-TYPE TRANSCRIPTIONAL REGULATOR ADHR"/>
    <property type="match status" value="1"/>
</dbReference>
<dbReference type="Proteomes" id="UP000023067">
    <property type="component" value="Unassembled WGS sequence"/>
</dbReference>
<gene>
    <name evidence="4" type="ORF">BF93_08365</name>
</gene>
<dbReference type="PROSITE" id="PS50937">
    <property type="entry name" value="HTH_MERR_2"/>
    <property type="match status" value="1"/>
</dbReference>
<dbReference type="EMBL" id="JDYK01000020">
    <property type="protein sequence ID" value="EWS80051.1"/>
    <property type="molecule type" value="Genomic_DNA"/>
</dbReference>
<evidence type="ECO:0000313" key="4">
    <source>
        <dbReference type="EMBL" id="EWS80051.1"/>
    </source>
</evidence>
<protein>
    <submittedName>
        <fullName evidence="4">Transcriptional regulator</fullName>
    </submittedName>
</protein>
<dbReference type="STRING" id="396014.BF93_08365"/>
<dbReference type="GO" id="GO:0003700">
    <property type="term" value="F:DNA-binding transcription factor activity"/>
    <property type="evidence" value="ECO:0007669"/>
    <property type="project" value="InterPro"/>
</dbReference>
<dbReference type="PRINTS" id="PR00040">
    <property type="entry name" value="HTHMERR"/>
</dbReference>
<dbReference type="Pfam" id="PF13411">
    <property type="entry name" value="MerR_1"/>
    <property type="match status" value="1"/>
</dbReference>
<keyword evidence="1" id="KW-0238">DNA-binding</keyword>
<evidence type="ECO:0000259" key="3">
    <source>
        <dbReference type="PROSITE" id="PS50937"/>
    </source>
</evidence>
<dbReference type="PANTHER" id="PTHR30204">
    <property type="entry name" value="REDOX-CYCLING DRUG-SENSING TRANSCRIPTIONAL ACTIVATOR SOXR"/>
    <property type="match status" value="1"/>
</dbReference>
<dbReference type="GO" id="GO:0003677">
    <property type="term" value="F:DNA binding"/>
    <property type="evidence" value="ECO:0007669"/>
    <property type="project" value="UniProtKB-KW"/>
</dbReference>
<feature type="domain" description="HTH merR-type" evidence="3">
    <location>
        <begin position="1"/>
        <end position="70"/>
    </location>
</feature>
<keyword evidence="5" id="KW-1185">Reference proteome</keyword>
<name>Z9JQK5_9MICO</name>
<dbReference type="SUPFAM" id="SSF46955">
    <property type="entry name" value="Putative DNA-binding domain"/>
    <property type="match status" value="1"/>
</dbReference>
<feature type="compositionally biased region" description="Low complexity" evidence="2">
    <location>
        <begin position="223"/>
        <end position="234"/>
    </location>
</feature>
<dbReference type="PATRIC" id="fig|396014.3.peg.3175"/>
<dbReference type="InterPro" id="IPR000551">
    <property type="entry name" value="MerR-type_HTH_dom"/>
</dbReference>
<sequence length="234" mass="24628">MRISELSSASAVSVGTIKYYLREGLLPAGERTSRTTAEYTEAHLERLRLIRALLDEGGLGIDGVRRVLAALDVPDPAHLDLMATAQDALLAESDAEHPDDTRARAWLASRGWPALPDQDPLPGRLEAAWSACERAGIDIGEAAMDRYADAVEQIARVDVASVPTADPAAAVHRVVVGTVMIDPVLSVLRLLAQRAVAWRDFDGHHGPGPGAEAPLSPPASENGSGTSSPPGTPG</sequence>
<dbReference type="HOGENOM" id="CLU_102175_0_0_11"/>
<dbReference type="eggNOG" id="COG0789">
    <property type="taxonomic scope" value="Bacteria"/>
</dbReference>
<organism evidence="4 5">
    <name type="scientific">Brachybacterium phenoliresistens</name>
    <dbReference type="NCBI Taxonomy" id="396014"/>
    <lineage>
        <taxon>Bacteria</taxon>
        <taxon>Bacillati</taxon>
        <taxon>Actinomycetota</taxon>
        <taxon>Actinomycetes</taxon>
        <taxon>Micrococcales</taxon>
        <taxon>Dermabacteraceae</taxon>
        <taxon>Brachybacterium</taxon>
    </lineage>
</organism>
<dbReference type="Gene3D" id="1.10.1660.10">
    <property type="match status" value="1"/>
</dbReference>
<evidence type="ECO:0000256" key="1">
    <source>
        <dbReference type="ARBA" id="ARBA00023125"/>
    </source>
</evidence>
<dbReference type="RefSeq" id="WP_084148627.1">
    <property type="nucleotide sequence ID" value="NZ_KK070003.1"/>
</dbReference>
<dbReference type="CDD" id="cd04780">
    <property type="entry name" value="HTH_MerR-like_sg5"/>
    <property type="match status" value="1"/>
</dbReference>
<dbReference type="OrthoDB" id="5242095at2"/>